<name>A0A2H3C0H8_9AGAR</name>
<evidence type="ECO:0000313" key="2">
    <source>
        <dbReference type="Proteomes" id="UP000218334"/>
    </source>
</evidence>
<organism evidence="1 2">
    <name type="scientific">Armillaria solidipes</name>
    <dbReference type="NCBI Taxonomy" id="1076256"/>
    <lineage>
        <taxon>Eukaryota</taxon>
        <taxon>Fungi</taxon>
        <taxon>Dikarya</taxon>
        <taxon>Basidiomycota</taxon>
        <taxon>Agaricomycotina</taxon>
        <taxon>Agaricomycetes</taxon>
        <taxon>Agaricomycetidae</taxon>
        <taxon>Agaricales</taxon>
        <taxon>Marasmiineae</taxon>
        <taxon>Physalacriaceae</taxon>
        <taxon>Armillaria</taxon>
    </lineage>
</organism>
<evidence type="ECO:0000313" key="1">
    <source>
        <dbReference type="EMBL" id="PBK74774.1"/>
    </source>
</evidence>
<dbReference type="AlphaFoldDB" id="A0A2H3C0H8"/>
<proteinExistence type="predicted"/>
<protein>
    <submittedName>
        <fullName evidence="1">Uncharacterized protein</fullName>
    </submittedName>
</protein>
<gene>
    <name evidence="1" type="ORF">ARMSODRAFT_491278</name>
</gene>
<accession>A0A2H3C0H8</accession>
<sequence>MFIRALFHGPRCRSAITLFWSSFRCDSGSSDETSACLLPRVQKRNRKARWAAKVEVQLYLCNRNPSLIPL</sequence>
<dbReference type="EMBL" id="KZ293418">
    <property type="protein sequence ID" value="PBK74774.1"/>
    <property type="molecule type" value="Genomic_DNA"/>
</dbReference>
<reference evidence="2" key="1">
    <citation type="journal article" date="2017" name="Nat. Ecol. Evol.">
        <title>Genome expansion and lineage-specific genetic innovations in the forest pathogenic fungi Armillaria.</title>
        <authorList>
            <person name="Sipos G."/>
            <person name="Prasanna A.N."/>
            <person name="Walter M.C."/>
            <person name="O'Connor E."/>
            <person name="Balint B."/>
            <person name="Krizsan K."/>
            <person name="Kiss B."/>
            <person name="Hess J."/>
            <person name="Varga T."/>
            <person name="Slot J."/>
            <person name="Riley R."/>
            <person name="Boka B."/>
            <person name="Rigling D."/>
            <person name="Barry K."/>
            <person name="Lee J."/>
            <person name="Mihaltcheva S."/>
            <person name="LaButti K."/>
            <person name="Lipzen A."/>
            <person name="Waldron R."/>
            <person name="Moloney N.M."/>
            <person name="Sperisen C."/>
            <person name="Kredics L."/>
            <person name="Vagvoelgyi C."/>
            <person name="Patrignani A."/>
            <person name="Fitzpatrick D."/>
            <person name="Nagy I."/>
            <person name="Doyle S."/>
            <person name="Anderson J.B."/>
            <person name="Grigoriev I.V."/>
            <person name="Gueldener U."/>
            <person name="Muensterkoetter M."/>
            <person name="Nagy L.G."/>
        </authorList>
    </citation>
    <scope>NUCLEOTIDE SEQUENCE [LARGE SCALE GENOMIC DNA]</scope>
    <source>
        <strain evidence="2">28-4</strain>
    </source>
</reference>
<keyword evidence="2" id="KW-1185">Reference proteome</keyword>
<dbReference type="Proteomes" id="UP000218334">
    <property type="component" value="Unassembled WGS sequence"/>
</dbReference>